<proteinExistence type="inferred from homology"/>
<evidence type="ECO:0000259" key="3">
    <source>
        <dbReference type="Pfam" id="PF00464"/>
    </source>
</evidence>
<feature type="domain" description="Serine hydroxymethyltransferase-like" evidence="3">
    <location>
        <begin position="14"/>
        <end position="389"/>
    </location>
</feature>
<protein>
    <submittedName>
        <fullName evidence="4">Glycine hydroxymethyltransferase</fullName>
        <ecNumber evidence="4">2.1.2.1</ecNumber>
    </submittedName>
</protein>
<dbReference type="PIRSF" id="PIRSF000412">
    <property type="entry name" value="SHMT"/>
    <property type="match status" value="1"/>
</dbReference>
<evidence type="ECO:0000256" key="1">
    <source>
        <dbReference type="ARBA" id="ARBA00001933"/>
    </source>
</evidence>
<dbReference type="NCBIfam" id="NF000586">
    <property type="entry name" value="PRK00011.1"/>
    <property type="match status" value="1"/>
</dbReference>
<evidence type="ECO:0000313" key="4">
    <source>
        <dbReference type="EMBL" id="CAJ0882280.1"/>
    </source>
</evidence>
<dbReference type="GO" id="GO:0035999">
    <property type="term" value="P:tetrahydrofolate interconversion"/>
    <property type="evidence" value="ECO:0007669"/>
    <property type="project" value="InterPro"/>
</dbReference>
<dbReference type="Pfam" id="PF00464">
    <property type="entry name" value="SHMT"/>
    <property type="match status" value="1"/>
</dbReference>
<dbReference type="InterPro" id="IPR015421">
    <property type="entry name" value="PyrdxlP-dep_Trfase_major"/>
</dbReference>
<comment type="cofactor">
    <cofactor evidence="1">
        <name>pyridoxal 5'-phosphate</name>
        <dbReference type="ChEBI" id="CHEBI:597326"/>
    </cofactor>
</comment>
<evidence type="ECO:0000256" key="2">
    <source>
        <dbReference type="ARBA" id="ARBA00022898"/>
    </source>
</evidence>
<gene>
    <name evidence="4" type="primary">glyA/SHMT</name>
    <name evidence="4" type="ORF">AMST5_03322</name>
</gene>
<dbReference type="InterPro" id="IPR049943">
    <property type="entry name" value="Ser_HO-MeTrfase-like"/>
</dbReference>
<dbReference type="PANTHER" id="PTHR11680">
    <property type="entry name" value="SERINE HYDROXYMETHYLTRANSFERASE"/>
    <property type="match status" value="1"/>
</dbReference>
<keyword evidence="2" id="KW-0663">Pyridoxal phosphate</keyword>
<dbReference type="InterPro" id="IPR039429">
    <property type="entry name" value="SHMT-like_dom"/>
</dbReference>
<dbReference type="InterPro" id="IPR015422">
    <property type="entry name" value="PyrdxlP-dep_Trfase_small"/>
</dbReference>
<organism evidence="4">
    <name type="scientific">freshwater sediment metagenome</name>
    <dbReference type="NCBI Taxonomy" id="556182"/>
    <lineage>
        <taxon>unclassified sequences</taxon>
        <taxon>metagenomes</taxon>
        <taxon>ecological metagenomes</taxon>
    </lineage>
</organism>
<dbReference type="Gene3D" id="3.40.640.10">
    <property type="entry name" value="Type I PLP-dependent aspartate aminotransferase-like (Major domain)"/>
    <property type="match status" value="1"/>
</dbReference>
<reference evidence="4" key="1">
    <citation type="submission" date="2023-07" db="EMBL/GenBank/DDBJ databases">
        <authorList>
            <person name="Pelsma A.J. K."/>
        </authorList>
    </citation>
    <scope>NUCLEOTIDE SEQUENCE</scope>
</reference>
<dbReference type="HAMAP" id="MF_00051">
    <property type="entry name" value="SHMT"/>
    <property type="match status" value="1"/>
</dbReference>
<sequence>MPHPPEGYFTKGLDADPELAAAIDGELARQRDGIELIASENIVSRCVLAAQGSVLTNKTVEGAAFARYYGGAEFADAIESLAIQRAKKLFGCRYANVQPHSGSNANAGVFLGLLQLGDAILSMNVAAGGHISHGHPATLTGRDYRITSYGVNRESETIDLDEIRDLARTTKPKMIIAGGSAYPRALPFAELRAVADDVGAFLLVDMAHFAGFVATGLYPDPFPHAHVVTTTTYKSLRGARGGLVLWNDEGLSKRINAGIFPGVQGSVMLHAVAGKAACLGEALRPEFRAYNEAVLVNARALAERLQSKGLRIVTGGTDMGLMLVDLAATGVTGDVAARALEKTGLAVNKNMIPFDPRPPEAPSGLRLSSNAGTTRGFGAQEFETIGDWIAGVIRAPYDEQSITRTRAEVLALCRAFPIY</sequence>
<dbReference type="SUPFAM" id="SSF53383">
    <property type="entry name" value="PLP-dependent transferases"/>
    <property type="match status" value="1"/>
</dbReference>
<accession>A0AA48RBG1</accession>
<dbReference type="EMBL" id="OY288114">
    <property type="protein sequence ID" value="CAJ0882280.1"/>
    <property type="molecule type" value="Genomic_DNA"/>
</dbReference>
<dbReference type="PANTHER" id="PTHR11680:SF35">
    <property type="entry name" value="SERINE HYDROXYMETHYLTRANSFERASE 1"/>
    <property type="match status" value="1"/>
</dbReference>
<dbReference type="GO" id="GO:0005829">
    <property type="term" value="C:cytosol"/>
    <property type="evidence" value="ECO:0007669"/>
    <property type="project" value="TreeGrafter"/>
</dbReference>
<dbReference type="InterPro" id="IPR015424">
    <property type="entry name" value="PyrdxlP-dep_Trfase"/>
</dbReference>
<dbReference type="GO" id="GO:0030170">
    <property type="term" value="F:pyridoxal phosphate binding"/>
    <property type="evidence" value="ECO:0007669"/>
    <property type="project" value="InterPro"/>
</dbReference>
<dbReference type="GO" id="GO:0019264">
    <property type="term" value="P:glycine biosynthetic process from serine"/>
    <property type="evidence" value="ECO:0007669"/>
    <property type="project" value="InterPro"/>
</dbReference>
<dbReference type="EC" id="2.1.2.1" evidence="4"/>
<dbReference type="InterPro" id="IPR001085">
    <property type="entry name" value="Ser_HO-MeTrfase"/>
</dbReference>
<dbReference type="Gene3D" id="3.90.1150.10">
    <property type="entry name" value="Aspartate Aminotransferase, domain 1"/>
    <property type="match status" value="1"/>
</dbReference>
<name>A0AA48RBG1_9ZZZZ</name>
<keyword evidence="4" id="KW-0808">Transferase</keyword>
<dbReference type="AlphaFoldDB" id="A0AA48RBG1"/>
<dbReference type="CDD" id="cd00378">
    <property type="entry name" value="SHMT"/>
    <property type="match status" value="1"/>
</dbReference>
<dbReference type="GO" id="GO:0004372">
    <property type="term" value="F:glycine hydroxymethyltransferase activity"/>
    <property type="evidence" value="ECO:0007669"/>
    <property type="project" value="UniProtKB-EC"/>
</dbReference>